<dbReference type="EMBL" id="OZ020101">
    <property type="protein sequence ID" value="CAK9275384.1"/>
    <property type="molecule type" value="Genomic_DNA"/>
</dbReference>
<dbReference type="CDD" id="cd03232">
    <property type="entry name" value="ABCG_PDR_domain2"/>
    <property type="match status" value="1"/>
</dbReference>
<dbReference type="InterPro" id="IPR003439">
    <property type="entry name" value="ABC_transporter-like_ATP-bd"/>
</dbReference>
<feature type="transmembrane region" description="Helical" evidence="10">
    <location>
        <begin position="1350"/>
        <end position="1369"/>
    </location>
</feature>
<evidence type="ECO:0000313" key="13">
    <source>
        <dbReference type="Proteomes" id="UP001497444"/>
    </source>
</evidence>
<dbReference type="PROSITE" id="PS50893">
    <property type="entry name" value="ABC_TRANSPORTER_2"/>
    <property type="match status" value="2"/>
</dbReference>
<proteinExistence type="inferred from homology"/>
<dbReference type="Gene3D" id="3.40.50.300">
    <property type="entry name" value="P-loop containing nucleotide triphosphate hydrolases"/>
    <property type="match status" value="2"/>
</dbReference>
<protein>
    <recommendedName>
        <fullName evidence="11">ABC transporter domain-containing protein</fullName>
    </recommendedName>
</protein>
<dbReference type="SMART" id="SM00382">
    <property type="entry name" value="AAA"/>
    <property type="match status" value="2"/>
</dbReference>
<keyword evidence="8 10" id="KW-1133">Transmembrane helix</keyword>
<feature type="transmembrane region" description="Helical" evidence="10">
    <location>
        <begin position="1262"/>
        <end position="1282"/>
    </location>
</feature>
<dbReference type="InterPro" id="IPR034001">
    <property type="entry name" value="ABCG_PDR_1"/>
</dbReference>
<feature type="transmembrane region" description="Helical" evidence="10">
    <location>
        <begin position="1206"/>
        <end position="1222"/>
    </location>
</feature>
<feature type="transmembrane region" description="Helical" evidence="10">
    <location>
        <begin position="1319"/>
        <end position="1338"/>
    </location>
</feature>
<evidence type="ECO:0000259" key="11">
    <source>
        <dbReference type="PROSITE" id="PS50893"/>
    </source>
</evidence>
<feature type="transmembrane region" description="Helical" evidence="10">
    <location>
        <begin position="652"/>
        <end position="671"/>
    </location>
</feature>
<evidence type="ECO:0000256" key="2">
    <source>
        <dbReference type="ARBA" id="ARBA00006012"/>
    </source>
</evidence>
<feature type="transmembrane region" description="Helical" evidence="10">
    <location>
        <begin position="1400"/>
        <end position="1426"/>
    </location>
</feature>
<feature type="domain" description="ABC transporter" evidence="11">
    <location>
        <begin position="164"/>
        <end position="438"/>
    </location>
</feature>
<feature type="transmembrane region" description="Helical" evidence="10">
    <location>
        <begin position="567"/>
        <end position="586"/>
    </location>
</feature>
<name>A0ABP0XA06_9BRYO</name>
<dbReference type="InterPro" id="IPR034003">
    <property type="entry name" value="ABCG_PDR_2"/>
</dbReference>
<dbReference type="InterPro" id="IPR013525">
    <property type="entry name" value="ABC2_TM"/>
</dbReference>
<feature type="transmembrane region" description="Helical" evidence="10">
    <location>
        <begin position="754"/>
        <end position="781"/>
    </location>
</feature>
<evidence type="ECO:0000256" key="7">
    <source>
        <dbReference type="ARBA" id="ARBA00022840"/>
    </source>
</evidence>
<dbReference type="Pfam" id="PF00005">
    <property type="entry name" value="ABC_tran"/>
    <property type="match status" value="2"/>
</dbReference>
<keyword evidence="4 10" id="KW-0812">Transmembrane</keyword>
<dbReference type="CDD" id="cd03233">
    <property type="entry name" value="ABCG_PDR_domain1"/>
    <property type="match status" value="1"/>
</dbReference>
<dbReference type="SUPFAM" id="SSF52540">
    <property type="entry name" value="P-loop containing nucleoside triphosphate hydrolases"/>
    <property type="match status" value="2"/>
</dbReference>
<keyword evidence="3" id="KW-0813">Transport</keyword>
<feature type="transmembrane region" description="Helical" evidence="10">
    <location>
        <begin position="677"/>
        <end position="700"/>
    </location>
</feature>
<feature type="transmembrane region" description="Helical" evidence="10">
    <location>
        <begin position="534"/>
        <end position="555"/>
    </location>
</feature>
<accession>A0ABP0XA06</accession>
<dbReference type="Pfam" id="PF08370">
    <property type="entry name" value="PDR_assoc"/>
    <property type="match status" value="1"/>
</dbReference>
<dbReference type="InterPro" id="IPR043926">
    <property type="entry name" value="ABCG_dom"/>
</dbReference>
<evidence type="ECO:0000256" key="9">
    <source>
        <dbReference type="ARBA" id="ARBA00023136"/>
    </source>
</evidence>
<dbReference type="InterPro" id="IPR029481">
    <property type="entry name" value="ABC_trans_N"/>
</dbReference>
<comment type="subcellular location">
    <subcellularLocation>
        <location evidence="1">Membrane</location>
        <topology evidence="1">Multi-pass membrane protein</topology>
    </subcellularLocation>
</comment>
<dbReference type="Pfam" id="PF01061">
    <property type="entry name" value="ABC2_membrane"/>
    <property type="match status" value="2"/>
</dbReference>
<keyword evidence="6" id="KW-0547">Nucleotide-binding</keyword>
<dbReference type="InterPro" id="IPR013581">
    <property type="entry name" value="PDR_assoc"/>
</dbReference>
<dbReference type="Proteomes" id="UP001497444">
    <property type="component" value="Chromosome 6"/>
</dbReference>
<feature type="domain" description="ABC transporter" evidence="11">
    <location>
        <begin position="830"/>
        <end position="1082"/>
    </location>
</feature>
<evidence type="ECO:0000256" key="6">
    <source>
        <dbReference type="ARBA" id="ARBA00022741"/>
    </source>
</evidence>
<feature type="transmembrane region" description="Helical" evidence="10">
    <location>
        <begin position="622"/>
        <end position="640"/>
    </location>
</feature>
<evidence type="ECO:0000256" key="1">
    <source>
        <dbReference type="ARBA" id="ARBA00004141"/>
    </source>
</evidence>
<keyword evidence="13" id="KW-1185">Reference proteome</keyword>
<feature type="transmembrane region" description="Helical" evidence="10">
    <location>
        <begin position="1173"/>
        <end position="1194"/>
    </location>
</feature>
<evidence type="ECO:0000256" key="5">
    <source>
        <dbReference type="ARBA" id="ARBA00022737"/>
    </source>
</evidence>
<gene>
    <name evidence="12" type="ORF">CSSPJE1EN1_LOCUS20862</name>
</gene>
<evidence type="ECO:0000256" key="4">
    <source>
        <dbReference type="ARBA" id="ARBA00022692"/>
    </source>
</evidence>
<dbReference type="Pfam" id="PF14510">
    <property type="entry name" value="ABC_trans_N"/>
    <property type="match status" value="1"/>
</dbReference>
<keyword evidence="5" id="KW-0677">Repeat</keyword>
<keyword evidence="9 10" id="KW-0472">Membrane</keyword>
<reference evidence="12" key="1">
    <citation type="submission" date="2024-02" db="EMBL/GenBank/DDBJ databases">
        <authorList>
            <consortium name="ELIXIR-Norway"/>
            <consortium name="Elixir Norway"/>
        </authorList>
    </citation>
    <scope>NUCLEOTIDE SEQUENCE</scope>
</reference>
<keyword evidence="7" id="KW-0067">ATP-binding</keyword>
<dbReference type="PANTHER" id="PTHR48040">
    <property type="entry name" value="PLEIOTROPIC DRUG RESISTANCE PROTEIN 1-LIKE ISOFORM X1"/>
    <property type="match status" value="1"/>
</dbReference>
<evidence type="ECO:0000256" key="10">
    <source>
        <dbReference type="SAM" id="Phobius"/>
    </source>
</evidence>
<dbReference type="InterPro" id="IPR027417">
    <property type="entry name" value="P-loop_NTPase"/>
</dbReference>
<dbReference type="Pfam" id="PF19055">
    <property type="entry name" value="ABC2_membrane_7"/>
    <property type="match status" value="1"/>
</dbReference>
<comment type="similarity">
    <text evidence="2">Belongs to the ABC transporter superfamily. ABCG family. PDR (TC 3.A.1.205) subfamily.</text>
</comment>
<dbReference type="PANTHER" id="PTHR48040:SF13">
    <property type="entry name" value="ABC TRANSPORTER G FAMILY MEMBER 31"/>
    <property type="match status" value="1"/>
</dbReference>
<sequence>MAQAVVPEVDLWFERKRGGSRIWHDTGEGQVAFRRSSTETEEDDQEALKWAALEKLPTYNRFHSAILQESPSKQGSTDPSVPVDVRKLGQRQRQNLVEKALATDEQDNERLLNRIRQRLQRVGIQQPTVEVRFQNLFVNAEVYVGNRALPTLLNFTRNIVEGLLAKLKLWPKNKQDFPILHDVSGVVRPGRMTLLLGPPGAGKSTLLLALAGKLDSDLQSTGTITYNGHALSEFVPQRTSAYISQNDNHIGELTVRETLDFAARCQGPFFLFADLLRELAKREKEQNIHPDPDIDAYMKVSSVEGEKHSLTTDYIMKILGLDICADTVVGNEMLRGISGGQRKRVTTGEMVVGAKKTLFMDEISTGLDSSTTYQIVKCTRNFVHLSEGTVLMALLQPAPETFELFDDILLIAEGHIVYLGPCERILEFFETLGFKLPPRKGIADFLQEVTSKKDQEQYWADKRMPYQYVSVVTMTEAFKEFEVGRELSAHLSTPLDKTSSHPAALVHKKFALSKWELFKACTAREILLIKRNRFLYIFRTCQVGFVAFVAATLFFRTRLHPTTETYGTLYLSTLFFALVHMMFNGFSEMSIMVARLPVFYKQRDNLFYPAWAFSVPSWLLRLPYSIAESIIWSCIFYYVVGLAPEPGRFFRYILLLFLMHQLAIALFRTIGALGRSMVIANTFGSFALLVVFLLGGFVLARQDIHPWWIWGYWISPLSYAQNALGVNEFLAPRWKANSLGLNVLQSRGIFTRGYWYWLGAAALVGYIVFFNILVTFALGYFEHGIQMGVIASGQQSGVQETSVEVDDDVEREGHVEAQKGMILPFEPLALTFHNVSYYVDMPKAMKGEGVTSDKLQLLRDISGAFRPGVLTALVGVSGAGKTTLMDVLAGRKTGGYIEGDIRVSGYPKKQETFARIAGYVEQSDIHSPQVTVEESLTYSSWLRLPKEVDRATRETFVMEVMELVELTTLRHALVGLPGSTGLSTEQRKRLTIAVELVANPSIIFMDEPTSGLDARAAAIVMRTVRNTVDTGRTVVCTIHQPSIDIFEAFDELLLMKRGGQVIYAGPLGLRSQLLIEYFQAIDGVPRIKEGYNPATWMLDVSTPAAEIRIGQDFADIYRNSDLYQRTETVIKELSVPAPGTHDLEFPTEFSRNFLTQLQATLWKQELTYWRSPYYNAVRIFFTTICALIFGSIFWNLGSKRNTQQDVFNVMGALYAAVIFLGVNNASSVQPVVAVERSVFYRERAAGMYAPLSYAIAQGLVEIPYVLVQSTIYALITYSMINFQWTPAKFFWYLLFMFLTFTYFTFYGMMAVGLTPSQQLAAVISSAFYSIWNLFSGFLIPVTRMPPWWKWYYYISPVAWTIYGLVASQLGDVDTNITASGYDKITVKDYLRSYFDFKHSMVGVCAAVLIGFICLFWLVFASTIKFLNFQRR</sequence>
<organism evidence="12 13">
    <name type="scientific">Sphagnum jensenii</name>
    <dbReference type="NCBI Taxonomy" id="128206"/>
    <lineage>
        <taxon>Eukaryota</taxon>
        <taxon>Viridiplantae</taxon>
        <taxon>Streptophyta</taxon>
        <taxon>Embryophyta</taxon>
        <taxon>Bryophyta</taxon>
        <taxon>Sphagnophytina</taxon>
        <taxon>Sphagnopsida</taxon>
        <taxon>Sphagnales</taxon>
        <taxon>Sphagnaceae</taxon>
        <taxon>Sphagnum</taxon>
    </lineage>
</organism>
<evidence type="ECO:0000313" key="12">
    <source>
        <dbReference type="EMBL" id="CAK9275384.1"/>
    </source>
</evidence>
<evidence type="ECO:0000256" key="3">
    <source>
        <dbReference type="ARBA" id="ARBA00022448"/>
    </source>
</evidence>
<dbReference type="InterPro" id="IPR003593">
    <property type="entry name" value="AAA+_ATPase"/>
</dbReference>
<evidence type="ECO:0000256" key="8">
    <source>
        <dbReference type="ARBA" id="ARBA00022989"/>
    </source>
</evidence>
<feature type="transmembrane region" description="Helical" evidence="10">
    <location>
        <begin position="1289"/>
        <end position="1313"/>
    </location>
</feature>